<dbReference type="AlphaFoldDB" id="A0A9P8PW52"/>
<feature type="compositionally biased region" description="Basic and acidic residues" evidence="1">
    <location>
        <begin position="400"/>
        <end position="412"/>
    </location>
</feature>
<evidence type="ECO:0000313" key="2">
    <source>
        <dbReference type="EMBL" id="KAH3679528.1"/>
    </source>
</evidence>
<feature type="compositionally biased region" description="Polar residues" evidence="1">
    <location>
        <begin position="413"/>
        <end position="422"/>
    </location>
</feature>
<feature type="compositionally biased region" description="Polar residues" evidence="1">
    <location>
        <begin position="309"/>
        <end position="342"/>
    </location>
</feature>
<feature type="region of interest" description="Disordered" evidence="1">
    <location>
        <begin position="287"/>
        <end position="342"/>
    </location>
</feature>
<reference evidence="2" key="1">
    <citation type="journal article" date="2021" name="Open Biol.">
        <title>Shared evolutionary footprints suggest mitochondrial oxidative damage underlies multiple complex I losses in fungi.</title>
        <authorList>
            <person name="Schikora-Tamarit M.A."/>
            <person name="Marcet-Houben M."/>
            <person name="Nosek J."/>
            <person name="Gabaldon T."/>
        </authorList>
    </citation>
    <scope>NUCLEOTIDE SEQUENCE</scope>
    <source>
        <strain evidence="2">CBS2887</strain>
    </source>
</reference>
<feature type="region of interest" description="Disordered" evidence="1">
    <location>
        <begin position="133"/>
        <end position="179"/>
    </location>
</feature>
<dbReference type="EMBL" id="JAEUBG010004901">
    <property type="protein sequence ID" value="KAH3679528.1"/>
    <property type="molecule type" value="Genomic_DNA"/>
</dbReference>
<feature type="region of interest" description="Disordered" evidence="1">
    <location>
        <begin position="400"/>
        <end position="422"/>
    </location>
</feature>
<evidence type="ECO:0000256" key="1">
    <source>
        <dbReference type="SAM" id="MobiDB-lite"/>
    </source>
</evidence>
<accession>A0A9P8PW52</accession>
<name>A0A9P8PW52_WICPI</name>
<proteinExistence type="predicted"/>
<comment type="caution">
    <text evidence="2">The sequence shown here is derived from an EMBL/GenBank/DDBJ whole genome shotgun (WGS) entry which is preliminary data.</text>
</comment>
<dbReference type="Proteomes" id="UP000774326">
    <property type="component" value="Unassembled WGS sequence"/>
</dbReference>
<gene>
    <name evidence="2" type="ORF">WICPIJ_008591</name>
</gene>
<protein>
    <submittedName>
        <fullName evidence="2">Uncharacterized protein</fullName>
    </submittedName>
</protein>
<keyword evidence="3" id="KW-1185">Reference proteome</keyword>
<reference evidence="2" key="2">
    <citation type="submission" date="2021-01" db="EMBL/GenBank/DDBJ databases">
        <authorList>
            <person name="Schikora-Tamarit M.A."/>
        </authorList>
    </citation>
    <scope>NUCLEOTIDE SEQUENCE</scope>
    <source>
        <strain evidence="2">CBS2887</strain>
    </source>
</reference>
<sequence length="422" mass="47546">MFQVPSLQDFRSVTNITYSKSQLRMISICDLSPNIQQASTFTSTGTLPESSKINEENDTDTRFRNNIAEEWSRGKPDIEELVLLGKPNKSQLTENIEYIDSFKYVDGVSSEISEDLNSVFFSDDNESDIEYPIGSPDASIRLPKRNPKRDECPKTPTRAHLPSTPKARMSTESNSSIHQCRNEKSSVFLPLTPKQKDFFQNADVSGSKRKSQFDHYGLNKHTNFKHNLISLEQAQINMKERLLADTEAISDNKRVKRDIATGTTILRGPCSPHKGIVFSPTAGLPTPLRASSTSTESYNPFLSPKHDNPQANNIPKSNSYPIYQSTPTKTGTLQTSTFPTVKPQTFRNTLRRKFDFFSNRRHHSSTSNTTSPIKYSVSKKDISLVSTVNSLELLPKFTEKNQHQARGFDLRTQKLSPSAKND</sequence>
<feature type="compositionally biased region" description="Polar residues" evidence="1">
    <location>
        <begin position="170"/>
        <end position="179"/>
    </location>
</feature>
<evidence type="ECO:0000313" key="3">
    <source>
        <dbReference type="Proteomes" id="UP000774326"/>
    </source>
</evidence>
<feature type="compositionally biased region" description="Polar residues" evidence="1">
    <location>
        <begin position="289"/>
        <end position="300"/>
    </location>
</feature>
<organism evidence="2 3">
    <name type="scientific">Wickerhamomyces pijperi</name>
    <name type="common">Yeast</name>
    <name type="synonym">Pichia pijperi</name>
    <dbReference type="NCBI Taxonomy" id="599730"/>
    <lineage>
        <taxon>Eukaryota</taxon>
        <taxon>Fungi</taxon>
        <taxon>Dikarya</taxon>
        <taxon>Ascomycota</taxon>
        <taxon>Saccharomycotina</taxon>
        <taxon>Saccharomycetes</taxon>
        <taxon>Phaffomycetales</taxon>
        <taxon>Wickerhamomycetaceae</taxon>
        <taxon>Wickerhamomyces</taxon>
    </lineage>
</organism>